<proteinExistence type="predicted"/>
<keyword evidence="1" id="KW-0732">Signal</keyword>
<dbReference type="Proteomes" id="UP001396334">
    <property type="component" value="Unassembled WGS sequence"/>
</dbReference>
<evidence type="ECO:0000313" key="2">
    <source>
        <dbReference type="EMBL" id="KAK9042010.1"/>
    </source>
</evidence>
<keyword evidence="3" id="KW-1185">Reference proteome</keyword>
<protein>
    <submittedName>
        <fullName evidence="2">Uncharacterized protein</fullName>
    </submittedName>
</protein>
<dbReference type="EMBL" id="JBBPBN010000004">
    <property type="protein sequence ID" value="KAK9042010.1"/>
    <property type="molecule type" value="Genomic_DNA"/>
</dbReference>
<evidence type="ECO:0000256" key="1">
    <source>
        <dbReference type="SAM" id="SignalP"/>
    </source>
</evidence>
<organism evidence="2 3">
    <name type="scientific">Hibiscus sabdariffa</name>
    <name type="common">roselle</name>
    <dbReference type="NCBI Taxonomy" id="183260"/>
    <lineage>
        <taxon>Eukaryota</taxon>
        <taxon>Viridiplantae</taxon>
        <taxon>Streptophyta</taxon>
        <taxon>Embryophyta</taxon>
        <taxon>Tracheophyta</taxon>
        <taxon>Spermatophyta</taxon>
        <taxon>Magnoliopsida</taxon>
        <taxon>eudicotyledons</taxon>
        <taxon>Gunneridae</taxon>
        <taxon>Pentapetalae</taxon>
        <taxon>rosids</taxon>
        <taxon>malvids</taxon>
        <taxon>Malvales</taxon>
        <taxon>Malvaceae</taxon>
        <taxon>Malvoideae</taxon>
        <taxon>Hibiscus</taxon>
    </lineage>
</organism>
<name>A0ABR2TX28_9ROSI</name>
<sequence>MGSISKSFLILAVLAAVVLVLSSKVEARALAETTTEKKKGEVAIENVRAMQQLPPAYHAGGFCVNGCCRSNDYGCQMCC</sequence>
<gene>
    <name evidence="2" type="ORF">V6N11_017093</name>
</gene>
<evidence type="ECO:0000313" key="3">
    <source>
        <dbReference type="Proteomes" id="UP001396334"/>
    </source>
</evidence>
<accession>A0ABR2TX28</accession>
<comment type="caution">
    <text evidence="2">The sequence shown here is derived from an EMBL/GenBank/DDBJ whole genome shotgun (WGS) entry which is preliminary data.</text>
</comment>
<feature type="chain" id="PRO_5046265075" evidence="1">
    <location>
        <begin position="28"/>
        <end position="79"/>
    </location>
</feature>
<feature type="signal peptide" evidence="1">
    <location>
        <begin position="1"/>
        <end position="27"/>
    </location>
</feature>
<reference evidence="2 3" key="1">
    <citation type="journal article" date="2024" name="G3 (Bethesda)">
        <title>Genome assembly of Hibiscus sabdariffa L. provides insights into metabolisms of medicinal natural products.</title>
        <authorList>
            <person name="Kim T."/>
        </authorList>
    </citation>
    <scope>NUCLEOTIDE SEQUENCE [LARGE SCALE GENOMIC DNA]</scope>
    <source>
        <strain evidence="2">TK-2024</strain>
        <tissue evidence="2">Old leaves</tissue>
    </source>
</reference>